<gene>
    <name evidence="16" type="ORF">M8C21_001201</name>
</gene>
<dbReference type="InterPro" id="IPR017871">
    <property type="entry name" value="ABC_transporter-like_CS"/>
</dbReference>
<feature type="transmembrane region" description="Helical" evidence="13">
    <location>
        <begin position="916"/>
        <end position="938"/>
    </location>
</feature>
<keyword evidence="7" id="KW-0547">Nucleotide-binding</keyword>
<accession>A0AAD5CFL5</accession>
<keyword evidence="9" id="KW-1278">Translocase</keyword>
<reference evidence="16" key="1">
    <citation type="submission" date="2022-06" db="EMBL/GenBank/DDBJ databases">
        <title>Uncovering the hologenomic basis of an extraordinary plant invasion.</title>
        <authorList>
            <person name="Bieker V.C."/>
            <person name="Martin M.D."/>
            <person name="Gilbert T."/>
            <person name="Hodgins K."/>
            <person name="Battlay P."/>
            <person name="Petersen B."/>
            <person name="Wilson J."/>
        </authorList>
    </citation>
    <scope>NUCLEOTIDE SEQUENCE</scope>
    <source>
        <strain evidence="16">AA19_3_7</strain>
        <tissue evidence="16">Leaf</tissue>
    </source>
</reference>
<evidence type="ECO:0000259" key="14">
    <source>
        <dbReference type="PROSITE" id="PS50893"/>
    </source>
</evidence>
<feature type="domain" description="ABC transmembrane type-1" evidence="15">
    <location>
        <begin position="695"/>
        <end position="974"/>
    </location>
</feature>
<dbReference type="InterPro" id="IPR044746">
    <property type="entry name" value="ABCC_6TM_D1"/>
</dbReference>
<dbReference type="GO" id="GO:0016887">
    <property type="term" value="F:ATP hydrolysis activity"/>
    <property type="evidence" value="ECO:0007669"/>
    <property type="project" value="InterPro"/>
</dbReference>
<dbReference type="PROSITE" id="PS00211">
    <property type="entry name" value="ABC_TRANSPORTER_1"/>
    <property type="match status" value="1"/>
</dbReference>
<evidence type="ECO:0000256" key="3">
    <source>
        <dbReference type="ARBA" id="ARBA00012191"/>
    </source>
</evidence>
<evidence type="ECO:0000256" key="11">
    <source>
        <dbReference type="ARBA" id="ARBA00023136"/>
    </source>
</evidence>
<evidence type="ECO:0000313" key="16">
    <source>
        <dbReference type="EMBL" id="KAI7740768.1"/>
    </source>
</evidence>
<dbReference type="PROSITE" id="PS50893">
    <property type="entry name" value="ABC_TRANSPORTER_2"/>
    <property type="match status" value="2"/>
</dbReference>
<dbReference type="GO" id="GO:0008559">
    <property type="term" value="F:ABC-type xenobiotic transporter activity"/>
    <property type="evidence" value="ECO:0007669"/>
    <property type="project" value="UniProtKB-EC"/>
</dbReference>
<dbReference type="Gene3D" id="3.40.50.300">
    <property type="entry name" value="P-loop containing nucleotide triphosphate hydrolases"/>
    <property type="match status" value="2"/>
</dbReference>
<dbReference type="SUPFAM" id="SSF90123">
    <property type="entry name" value="ABC transporter transmembrane region"/>
    <property type="match status" value="2"/>
</dbReference>
<dbReference type="InterPro" id="IPR027417">
    <property type="entry name" value="P-loop_NTPase"/>
</dbReference>
<evidence type="ECO:0000256" key="6">
    <source>
        <dbReference type="ARBA" id="ARBA00022737"/>
    </source>
</evidence>
<feature type="transmembrane region" description="Helical" evidence="13">
    <location>
        <begin position="233"/>
        <end position="250"/>
    </location>
</feature>
<keyword evidence="11 13" id="KW-0472">Membrane</keyword>
<dbReference type="CDD" id="cd18579">
    <property type="entry name" value="ABC_6TM_ABCC_D1"/>
    <property type="match status" value="1"/>
</dbReference>
<feature type="domain" description="ABC transporter" evidence="14">
    <location>
        <begin position="382"/>
        <end position="621"/>
    </location>
</feature>
<comment type="catalytic activity">
    <reaction evidence="12">
        <text>ATP + H2O + xenobioticSide 1 = ADP + phosphate + xenobioticSide 2.</text>
        <dbReference type="EC" id="7.6.2.2"/>
    </reaction>
</comment>
<dbReference type="FunFam" id="3.40.50.300:FF:000508">
    <property type="entry name" value="ABC transporter C family member 5"/>
    <property type="match status" value="1"/>
</dbReference>
<evidence type="ECO:0000256" key="1">
    <source>
        <dbReference type="ARBA" id="ARBA00004141"/>
    </source>
</evidence>
<dbReference type="InterPro" id="IPR036640">
    <property type="entry name" value="ABC1_TM_sf"/>
</dbReference>
<dbReference type="InterPro" id="IPR050173">
    <property type="entry name" value="ABC_transporter_C-like"/>
</dbReference>
<evidence type="ECO:0000256" key="4">
    <source>
        <dbReference type="ARBA" id="ARBA00022448"/>
    </source>
</evidence>
<keyword evidence="4" id="KW-0813">Transport</keyword>
<dbReference type="PROSITE" id="PS50929">
    <property type="entry name" value="ABC_TM1F"/>
    <property type="match status" value="2"/>
</dbReference>
<sequence length="1251" mass="138483">MLSGDQNLQEQLLIHSSKPVTPYAECSIFSHLTFSWLSPLISIGYKKPLDLDDVPDLSGLDSAKGSFPILKNKLERDRFTNNKLTTFNLVMALIHTTWMDILTTAILAVLYTLASYVGPYLIDAFVQFLNGSRDSKREVVESLSQRHWFFKLQQGGIRARAALVAMIYQKGLTISSQSKVGQSGGEITNLIAIDAERIGDFGWYIHDPWLVILQVGIALVILYLNLGFASLSALVAIGIVMLTNIPLGSLQEKFQDELMKSKDNRMVKTSEILRNMKILKLQGWEMKFLSKICELRSVETKWLKSLLCTSTTIISIFWVAPSFIAAVTFATCMLLGVSLESGKILSAIATFKILQQPIYNLPDTISMIAQTKVSLDRITTYLNLADLDSGMVQTSPRGSSDVAVEIINGSFSWDVLSCNLSLKDINIKVAVCGTVGSGKSSLLSCILGEVCKVTGSVKVAGTKAYVAQSPWIQSGKIEENILFGKDMDRVRYEKVLEACALKKDLEILPFGDQTVIGERGINLSGGQKQRLQIARALHQDADIYLFDDPFSAVDAHTGSHLFKECVLGFLKSKTVIYVTHQVEFLPPADLVLVMKGGEITQAGKYNDILDSGSDFMELVGAHKEALSIIDSINTKFESKNTKVNEKEKVEVISDDTNVIKGQIVQKEEREKGSVGFSIYWKYITSTYGGALVPCILLAAIIFELLQVASNYWLAWASPVSQDMVPPVGGTTLITVYVGLAVGSMFWIFIRAVCLTTAGYKTANLLFNKMHLCIFRAPMSFFDATPSGRILNRASTDQSAVDLTIPNAVGVFAFAVVQLLAVIAMMSQVSWQVFLVFIPVIAICIWLQHYYISSARELARLVGVCKAPIIQHFSETVSGLTTIRCFHQEQRFQETNMKLTDGYSRPKFHSAGAIEWLSFRVELLSSVIFAFFLIFLLIVPNETIDPSIAGLAVTYGLNLNILQASVIWKLCNMENSIISVERILQYTSIPSEAPLVVDTCRPNDLWPLDGKVDIHDLQVRYAPHMPLVLRGITCSFHGGKKTGIVGRTGSGKSTLIQTLFRIVEPSRGHIFIDGIDISSIGLHDLRSRLSIIPQDPTLFQGSVRSNLDPLEQYTDEQIWEALDQCQLGDEVRRKEGKLDSAVNENGENWSMGRVLLKKCKILVLDEATASVDTSTDHTIQQTLAVHFSDSTVIRIAHRITSVLNGDMVLVLEQGQVKEFDSPLKLLENKSTSFAKLVAEYRGRSSSSYDSRI</sequence>
<feature type="transmembrane region" description="Helical" evidence="13">
    <location>
        <begin position="802"/>
        <end position="824"/>
    </location>
</feature>
<dbReference type="InterPro" id="IPR003439">
    <property type="entry name" value="ABC_transporter-like_ATP-bd"/>
</dbReference>
<dbReference type="Proteomes" id="UP001206925">
    <property type="component" value="Unassembled WGS sequence"/>
</dbReference>
<keyword evidence="6" id="KW-0677">Repeat</keyword>
<dbReference type="PANTHER" id="PTHR24223">
    <property type="entry name" value="ATP-BINDING CASSETTE SUB-FAMILY C"/>
    <property type="match status" value="1"/>
</dbReference>
<comment type="subcellular location">
    <subcellularLocation>
        <location evidence="1">Membrane</location>
        <topology evidence="1">Multi-pass membrane protein</topology>
    </subcellularLocation>
</comment>
<feature type="transmembrane region" description="Helical" evidence="13">
    <location>
        <begin position="313"/>
        <end position="337"/>
    </location>
</feature>
<feature type="transmembrane region" description="Helical" evidence="13">
    <location>
        <begin position="690"/>
        <end position="713"/>
    </location>
</feature>
<dbReference type="FunFam" id="1.20.1560.10:FF:000002">
    <property type="entry name" value="ABC transporter C family member 5"/>
    <property type="match status" value="1"/>
</dbReference>
<dbReference type="InterPro" id="IPR011527">
    <property type="entry name" value="ABC1_TM_dom"/>
</dbReference>
<evidence type="ECO:0000256" key="7">
    <source>
        <dbReference type="ARBA" id="ARBA00022741"/>
    </source>
</evidence>
<dbReference type="InterPro" id="IPR003593">
    <property type="entry name" value="AAA+_ATPase"/>
</dbReference>
<protein>
    <recommendedName>
        <fullName evidence="3">ABC-type xenobiotic transporter</fullName>
        <ecNumber evidence="3">7.6.2.2</ecNumber>
    </recommendedName>
</protein>
<keyword evidence="5 13" id="KW-0812">Transmembrane</keyword>
<evidence type="ECO:0000259" key="15">
    <source>
        <dbReference type="PROSITE" id="PS50929"/>
    </source>
</evidence>
<evidence type="ECO:0000256" key="9">
    <source>
        <dbReference type="ARBA" id="ARBA00022967"/>
    </source>
</evidence>
<evidence type="ECO:0000256" key="5">
    <source>
        <dbReference type="ARBA" id="ARBA00022692"/>
    </source>
</evidence>
<evidence type="ECO:0000256" key="8">
    <source>
        <dbReference type="ARBA" id="ARBA00022840"/>
    </source>
</evidence>
<feature type="transmembrane region" description="Helical" evidence="13">
    <location>
        <begin position="830"/>
        <end position="851"/>
    </location>
</feature>
<evidence type="ECO:0000313" key="17">
    <source>
        <dbReference type="Proteomes" id="UP001206925"/>
    </source>
</evidence>
<keyword evidence="8" id="KW-0067">ATP-binding</keyword>
<evidence type="ECO:0000256" key="2">
    <source>
        <dbReference type="ARBA" id="ARBA00009726"/>
    </source>
</evidence>
<dbReference type="Pfam" id="PF00664">
    <property type="entry name" value="ABC_membrane"/>
    <property type="match status" value="2"/>
</dbReference>
<comment type="caution">
    <text evidence="16">The sequence shown here is derived from an EMBL/GenBank/DDBJ whole genome shotgun (WGS) entry which is preliminary data.</text>
</comment>
<proteinExistence type="inferred from homology"/>
<dbReference type="SUPFAM" id="SSF52540">
    <property type="entry name" value="P-loop containing nucleoside triphosphate hydrolases"/>
    <property type="match status" value="2"/>
</dbReference>
<dbReference type="FunFam" id="3.40.50.300:FF:000163">
    <property type="entry name" value="Multidrug resistance-associated protein member 4"/>
    <property type="match status" value="1"/>
</dbReference>
<feature type="transmembrane region" description="Helical" evidence="13">
    <location>
        <begin position="209"/>
        <end position="226"/>
    </location>
</feature>
<organism evidence="16 17">
    <name type="scientific">Ambrosia artemisiifolia</name>
    <name type="common">Common ragweed</name>
    <dbReference type="NCBI Taxonomy" id="4212"/>
    <lineage>
        <taxon>Eukaryota</taxon>
        <taxon>Viridiplantae</taxon>
        <taxon>Streptophyta</taxon>
        <taxon>Embryophyta</taxon>
        <taxon>Tracheophyta</taxon>
        <taxon>Spermatophyta</taxon>
        <taxon>Magnoliopsida</taxon>
        <taxon>eudicotyledons</taxon>
        <taxon>Gunneridae</taxon>
        <taxon>Pentapetalae</taxon>
        <taxon>asterids</taxon>
        <taxon>campanulids</taxon>
        <taxon>Asterales</taxon>
        <taxon>Asteraceae</taxon>
        <taxon>Asteroideae</taxon>
        <taxon>Heliantheae alliance</taxon>
        <taxon>Heliantheae</taxon>
        <taxon>Ambrosia</taxon>
    </lineage>
</organism>
<dbReference type="EC" id="7.6.2.2" evidence="3"/>
<dbReference type="AlphaFoldDB" id="A0AAD5CFL5"/>
<dbReference type="CDD" id="cd03244">
    <property type="entry name" value="ABCC_MRP_domain2"/>
    <property type="match status" value="1"/>
</dbReference>
<evidence type="ECO:0000256" key="10">
    <source>
        <dbReference type="ARBA" id="ARBA00022989"/>
    </source>
</evidence>
<dbReference type="GO" id="GO:0005524">
    <property type="term" value="F:ATP binding"/>
    <property type="evidence" value="ECO:0007669"/>
    <property type="project" value="UniProtKB-KW"/>
</dbReference>
<dbReference type="EMBL" id="JAMZMK010008349">
    <property type="protein sequence ID" value="KAI7740768.1"/>
    <property type="molecule type" value="Genomic_DNA"/>
</dbReference>
<feature type="transmembrane region" description="Helical" evidence="13">
    <location>
        <begin position="733"/>
        <end position="759"/>
    </location>
</feature>
<dbReference type="SMART" id="SM00382">
    <property type="entry name" value="AAA"/>
    <property type="match status" value="2"/>
</dbReference>
<dbReference type="Pfam" id="PF00005">
    <property type="entry name" value="ABC_tran"/>
    <property type="match status" value="2"/>
</dbReference>
<dbReference type="InterPro" id="IPR044726">
    <property type="entry name" value="ABCC_6TM_D2"/>
</dbReference>
<dbReference type="CDD" id="cd18580">
    <property type="entry name" value="ABC_6TM_ABCC_D2"/>
    <property type="match status" value="1"/>
</dbReference>
<keyword evidence="17" id="KW-1185">Reference proteome</keyword>
<dbReference type="GO" id="GO:0016020">
    <property type="term" value="C:membrane"/>
    <property type="evidence" value="ECO:0007669"/>
    <property type="project" value="UniProtKB-SubCell"/>
</dbReference>
<evidence type="ECO:0000256" key="13">
    <source>
        <dbReference type="SAM" id="Phobius"/>
    </source>
</evidence>
<dbReference type="PANTHER" id="PTHR24223:SF181">
    <property type="entry name" value="ABC TRANSPORTER C FAMILY MEMBER 3"/>
    <property type="match status" value="1"/>
</dbReference>
<dbReference type="Gene3D" id="1.20.1560.10">
    <property type="entry name" value="ABC transporter type 1, transmembrane domain"/>
    <property type="match status" value="2"/>
</dbReference>
<feature type="domain" description="ABC transporter" evidence="14">
    <location>
        <begin position="1013"/>
        <end position="1237"/>
    </location>
</feature>
<name>A0AAD5CFL5_AMBAR</name>
<feature type="domain" description="ABC transmembrane type-1" evidence="15">
    <location>
        <begin position="139"/>
        <end position="370"/>
    </location>
</feature>
<keyword evidence="10 13" id="KW-1133">Transmembrane helix</keyword>
<dbReference type="CDD" id="cd03250">
    <property type="entry name" value="ABCC_MRP_domain1"/>
    <property type="match status" value="1"/>
</dbReference>
<evidence type="ECO:0000256" key="12">
    <source>
        <dbReference type="ARBA" id="ARBA00034018"/>
    </source>
</evidence>
<dbReference type="FunFam" id="1.20.1560.10:FF:000003">
    <property type="entry name" value="ABC transporter C family member 10"/>
    <property type="match status" value="1"/>
</dbReference>
<comment type="similarity">
    <text evidence="2">Belongs to the ABC transporter superfamily. ABCC family. Conjugate transporter (TC 3.A.1.208) subfamily.</text>
</comment>